<dbReference type="STRING" id="1445510.YC6258_04988"/>
<evidence type="ECO:0000256" key="9">
    <source>
        <dbReference type="PROSITE-ProRule" id="PRU00277"/>
    </source>
</evidence>
<keyword evidence="4" id="KW-0963">Cytoplasm</keyword>
<dbReference type="PATRIC" id="fig|1445510.3.peg.4949"/>
<dbReference type="EMBL" id="CP007142">
    <property type="protein sequence ID" value="AJQ97020.1"/>
    <property type="molecule type" value="Genomic_DNA"/>
</dbReference>
<dbReference type="KEGG" id="gsn:YC6258_04988"/>
<evidence type="ECO:0000256" key="5">
    <source>
        <dbReference type="ARBA" id="ARBA00023110"/>
    </source>
</evidence>
<evidence type="ECO:0000256" key="8">
    <source>
        <dbReference type="ARBA" id="ARBA00037071"/>
    </source>
</evidence>
<evidence type="ECO:0000256" key="1">
    <source>
        <dbReference type="ARBA" id="ARBA00000971"/>
    </source>
</evidence>
<dbReference type="InterPro" id="IPR046357">
    <property type="entry name" value="PPIase_dom_sf"/>
</dbReference>
<dbReference type="HOGENOM" id="CLU_098197_1_0_6"/>
<keyword evidence="13" id="KW-1185">Reference proteome</keyword>
<dbReference type="InterPro" id="IPR001179">
    <property type="entry name" value="PPIase_FKBP_dom"/>
</dbReference>
<keyword evidence="6" id="KW-0143">Chaperone</keyword>
<dbReference type="PANTHER" id="PTHR47861:SF3">
    <property type="entry name" value="FKBP-TYPE PEPTIDYL-PROLYL CIS-TRANS ISOMERASE SLYD"/>
    <property type="match status" value="1"/>
</dbReference>
<comment type="subcellular location">
    <subcellularLocation>
        <location evidence="2">Cytoplasm</location>
    </subcellularLocation>
</comment>
<evidence type="ECO:0000313" key="13">
    <source>
        <dbReference type="Proteomes" id="UP000032266"/>
    </source>
</evidence>
<dbReference type="Gene3D" id="3.10.50.40">
    <property type="match status" value="1"/>
</dbReference>
<sequence>MIEDNKVVSIHYSVTDENQQVIDSSEGKDPLTYLHGADNIIPGLEKALAGKQTGDSFSAVIPPAEAYGEYNDAMIQQVPMNAFEGVDKVEPGMAFNADGPQGPIQIIVTEVNGDEVTIDGNHPLAGKTLSFDGTVVEVRDATAEEISHGHVH</sequence>
<gene>
    <name evidence="12" type="ORF">YC6258_04988</name>
</gene>
<comment type="function">
    <text evidence="8">Also involved in hydrogenase metallocenter assembly, probably by participating in the nickel insertion step. This function in hydrogenase biosynthesis requires chaperone activity and the presence of the metal-binding domain, but not PPIase activity.</text>
</comment>
<dbReference type="OrthoDB" id="9808891at2"/>
<dbReference type="AlphaFoldDB" id="A0A0C5VCF2"/>
<dbReference type="EC" id="5.2.1.8" evidence="10"/>
<evidence type="ECO:0000256" key="6">
    <source>
        <dbReference type="ARBA" id="ARBA00023186"/>
    </source>
</evidence>
<comment type="catalytic activity">
    <reaction evidence="1 9 10">
        <text>[protein]-peptidylproline (omega=180) = [protein]-peptidylproline (omega=0)</text>
        <dbReference type="Rhea" id="RHEA:16237"/>
        <dbReference type="Rhea" id="RHEA-COMP:10747"/>
        <dbReference type="Rhea" id="RHEA-COMP:10748"/>
        <dbReference type="ChEBI" id="CHEBI:83833"/>
        <dbReference type="ChEBI" id="CHEBI:83834"/>
        <dbReference type="EC" id="5.2.1.8"/>
    </reaction>
</comment>
<dbReference type="SUPFAM" id="SSF54534">
    <property type="entry name" value="FKBP-like"/>
    <property type="match status" value="1"/>
</dbReference>
<evidence type="ECO:0000313" key="12">
    <source>
        <dbReference type="EMBL" id="AJQ97020.1"/>
    </source>
</evidence>
<evidence type="ECO:0000256" key="7">
    <source>
        <dbReference type="ARBA" id="ARBA00023235"/>
    </source>
</evidence>
<dbReference type="PANTHER" id="PTHR47861">
    <property type="entry name" value="FKBP-TYPE PEPTIDYL-PROLYL CIS-TRANS ISOMERASE SLYD"/>
    <property type="match status" value="1"/>
</dbReference>
<reference evidence="12 13" key="1">
    <citation type="submission" date="2014-01" db="EMBL/GenBank/DDBJ databases">
        <title>Full genme sequencing of cellulolytic bacterium Gynuella sunshinyii YC6258T gen. nov., sp. nov.</title>
        <authorList>
            <person name="Khan H."/>
            <person name="Chung E.J."/>
            <person name="Chung Y.R."/>
        </authorList>
    </citation>
    <scope>NUCLEOTIDE SEQUENCE [LARGE SCALE GENOMIC DNA]</scope>
    <source>
        <strain evidence="12 13">YC6258</strain>
    </source>
</reference>
<accession>A0A0C5VCF2</accession>
<proteinExistence type="inferred from homology"/>
<dbReference type="GO" id="GO:0005737">
    <property type="term" value="C:cytoplasm"/>
    <property type="evidence" value="ECO:0007669"/>
    <property type="project" value="UniProtKB-SubCell"/>
</dbReference>
<protein>
    <recommendedName>
        <fullName evidence="10">Peptidyl-prolyl cis-trans isomerase</fullName>
        <ecNumber evidence="10">5.2.1.8</ecNumber>
    </recommendedName>
</protein>
<dbReference type="GO" id="GO:0042026">
    <property type="term" value="P:protein refolding"/>
    <property type="evidence" value="ECO:0007669"/>
    <property type="project" value="UniProtKB-ARBA"/>
</dbReference>
<dbReference type="PROSITE" id="PS50059">
    <property type="entry name" value="FKBP_PPIASE"/>
    <property type="match status" value="1"/>
</dbReference>
<evidence type="ECO:0000256" key="2">
    <source>
        <dbReference type="ARBA" id="ARBA00004496"/>
    </source>
</evidence>
<evidence type="ECO:0000256" key="10">
    <source>
        <dbReference type="RuleBase" id="RU003915"/>
    </source>
</evidence>
<dbReference type="Pfam" id="PF00254">
    <property type="entry name" value="FKBP_C"/>
    <property type="match status" value="1"/>
</dbReference>
<evidence type="ECO:0000259" key="11">
    <source>
        <dbReference type="PROSITE" id="PS50059"/>
    </source>
</evidence>
<evidence type="ECO:0000256" key="3">
    <source>
        <dbReference type="ARBA" id="ARBA00006577"/>
    </source>
</evidence>
<dbReference type="Proteomes" id="UP000032266">
    <property type="component" value="Chromosome"/>
</dbReference>
<name>A0A0C5VCF2_9GAMM</name>
<keyword evidence="5 9" id="KW-0697">Rotamase</keyword>
<dbReference type="GO" id="GO:0003755">
    <property type="term" value="F:peptidyl-prolyl cis-trans isomerase activity"/>
    <property type="evidence" value="ECO:0007669"/>
    <property type="project" value="UniProtKB-UniRule"/>
</dbReference>
<feature type="domain" description="PPIase FKBP-type" evidence="11">
    <location>
        <begin position="5"/>
        <end position="82"/>
    </location>
</feature>
<keyword evidence="7 9" id="KW-0413">Isomerase</keyword>
<comment type="similarity">
    <text evidence="3 10">Belongs to the FKBP-type PPIase family.</text>
</comment>
<organism evidence="12 13">
    <name type="scientific">Gynuella sunshinyii YC6258</name>
    <dbReference type="NCBI Taxonomy" id="1445510"/>
    <lineage>
        <taxon>Bacteria</taxon>
        <taxon>Pseudomonadati</taxon>
        <taxon>Pseudomonadota</taxon>
        <taxon>Gammaproteobacteria</taxon>
        <taxon>Oceanospirillales</taxon>
        <taxon>Saccharospirillaceae</taxon>
        <taxon>Gynuella</taxon>
    </lineage>
</organism>
<evidence type="ECO:0000256" key="4">
    <source>
        <dbReference type="ARBA" id="ARBA00022490"/>
    </source>
</evidence>